<evidence type="ECO:0000256" key="3">
    <source>
        <dbReference type="ARBA" id="ARBA00022833"/>
    </source>
</evidence>
<dbReference type="PROSITE" id="PS50950">
    <property type="entry name" value="ZF_THAP"/>
    <property type="match status" value="1"/>
</dbReference>
<keyword evidence="6" id="KW-0175">Coiled coil</keyword>
<evidence type="ECO:0000256" key="7">
    <source>
        <dbReference type="SAM" id="MobiDB-lite"/>
    </source>
</evidence>
<organism evidence="9 10">
    <name type="scientific">Porites lobata</name>
    <dbReference type="NCBI Taxonomy" id="104759"/>
    <lineage>
        <taxon>Eukaryota</taxon>
        <taxon>Metazoa</taxon>
        <taxon>Cnidaria</taxon>
        <taxon>Anthozoa</taxon>
        <taxon>Hexacorallia</taxon>
        <taxon>Scleractinia</taxon>
        <taxon>Fungiina</taxon>
        <taxon>Poritidae</taxon>
        <taxon>Porites</taxon>
    </lineage>
</organism>
<proteinExistence type="predicted"/>
<dbReference type="SMART" id="SM00980">
    <property type="entry name" value="THAP"/>
    <property type="match status" value="1"/>
</dbReference>
<feature type="region of interest" description="Disordered" evidence="7">
    <location>
        <begin position="89"/>
        <end position="119"/>
    </location>
</feature>
<keyword evidence="2 5" id="KW-0863">Zinc-finger</keyword>
<dbReference type="SUPFAM" id="SSF57716">
    <property type="entry name" value="Glucocorticoid receptor-like (DNA-binding domain)"/>
    <property type="match status" value="1"/>
</dbReference>
<keyword evidence="4 5" id="KW-0238">DNA-binding</keyword>
<accession>A0ABN8Q268</accession>
<dbReference type="Pfam" id="PF05485">
    <property type="entry name" value="THAP"/>
    <property type="match status" value="1"/>
</dbReference>
<evidence type="ECO:0000313" key="9">
    <source>
        <dbReference type="EMBL" id="CAH3155171.1"/>
    </source>
</evidence>
<name>A0ABN8Q268_9CNID</name>
<keyword evidence="1" id="KW-0479">Metal-binding</keyword>
<dbReference type="Proteomes" id="UP001159405">
    <property type="component" value="Unassembled WGS sequence"/>
</dbReference>
<protein>
    <recommendedName>
        <fullName evidence="8">THAP-type domain-containing protein</fullName>
    </recommendedName>
</protein>
<evidence type="ECO:0000256" key="6">
    <source>
        <dbReference type="SAM" id="Coils"/>
    </source>
</evidence>
<feature type="compositionally biased region" description="Basic and acidic residues" evidence="7">
    <location>
        <begin position="101"/>
        <end position="119"/>
    </location>
</feature>
<feature type="coiled-coil region" evidence="6">
    <location>
        <begin position="319"/>
        <end position="353"/>
    </location>
</feature>
<comment type="caution">
    <text evidence="9">The sequence shown here is derived from an EMBL/GenBank/DDBJ whole genome shotgun (WGS) entry which is preliminary data.</text>
</comment>
<dbReference type="EMBL" id="CALNXK010000100">
    <property type="protein sequence ID" value="CAH3155171.1"/>
    <property type="molecule type" value="Genomic_DNA"/>
</dbReference>
<evidence type="ECO:0000256" key="1">
    <source>
        <dbReference type="ARBA" id="ARBA00022723"/>
    </source>
</evidence>
<dbReference type="InterPro" id="IPR006612">
    <property type="entry name" value="THAP_Znf"/>
</dbReference>
<reference evidence="9 10" key="1">
    <citation type="submission" date="2022-05" db="EMBL/GenBank/DDBJ databases">
        <authorList>
            <consortium name="Genoscope - CEA"/>
            <person name="William W."/>
        </authorList>
    </citation>
    <scope>NUCLEOTIDE SEQUENCE [LARGE SCALE GENOMIC DNA]</scope>
</reference>
<gene>
    <name evidence="9" type="ORF">PLOB_00001223</name>
</gene>
<evidence type="ECO:0000256" key="5">
    <source>
        <dbReference type="PROSITE-ProRule" id="PRU00309"/>
    </source>
</evidence>
<evidence type="ECO:0000259" key="8">
    <source>
        <dbReference type="PROSITE" id="PS50950"/>
    </source>
</evidence>
<feature type="domain" description="THAP-type" evidence="8">
    <location>
        <begin position="1"/>
        <end position="97"/>
    </location>
</feature>
<keyword evidence="10" id="KW-1185">Reference proteome</keyword>
<evidence type="ECO:0000256" key="2">
    <source>
        <dbReference type="ARBA" id="ARBA00022771"/>
    </source>
</evidence>
<evidence type="ECO:0000256" key="4">
    <source>
        <dbReference type="ARBA" id="ARBA00023125"/>
    </source>
</evidence>
<sequence>MPGVNCSVFGCGSCRRTKGMGIWKLPLAKDEAHGKWRDEWLGEIKKTREMDQNFREQLKNDRIYTCERHFAPEDIEIFHSEKMTKKKPRFGALPTLNLPKKSHESRKPAPRPERSIVKDNKEPLPNRYYKGFNELCQRVKSLKSLKNWKVKIKEDRILLKKRLDPYVLPQLEIVVDDSLGFTVKVFGSYLPEDHPIYLEYRRTVQNVTVSSLIKELEGYRLCDGVSTLELSGKMFHHVIPVIHDSLGEEEEEQQFPHKGFWRAKGCLLLNQQVDICNECDEFVSSVENARKGKESRSAKPAHVKAPVSKTDPERIKLTLQGQRLRCAELERQLNDMQAELKKSNIEIDHELSDDFSRILGSAQNITPFMSLFWQEQKKAVLKKQHGSTFSSHDYSFLSLFGS</sequence>
<keyword evidence="3" id="KW-0862">Zinc</keyword>
<evidence type="ECO:0000313" key="10">
    <source>
        <dbReference type="Proteomes" id="UP001159405"/>
    </source>
</evidence>